<gene>
    <name evidence="2" type="ORF">RUMCAL_02487</name>
</gene>
<comment type="caution">
    <text evidence="2">The sequence shown here is derived from an EMBL/GenBank/DDBJ whole genome shotgun (WGS) entry which is preliminary data.</text>
</comment>
<organism evidence="2 3">
    <name type="scientific">Ruminococcus callidus ATCC 27760</name>
    <dbReference type="NCBI Taxonomy" id="411473"/>
    <lineage>
        <taxon>Bacteria</taxon>
        <taxon>Bacillati</taxon>
        <taxon>Bacillota</taxon>
        <taxon>Clostridia</taxon>
        <taxon>Eubacteriales</taxon>
        <taxon>Oscillospiraceae</taxon>
        <taxon>Ruminococcus</taxon>
    </lineage>
</organism>
<dbReference type="HOGENOM" id="CLU_2397783_0_0_9"/>
<keyword evidence="1" id="KW-1133">Transmembrane helix</keyword>
<protein>
    <submittedName>
        <fullName evidence="2">Uncharacterized protein</fullName>
    </submittedName>
</protein>
<keyword evidence="3" id="KW-1185">Reference proteome</keyword>
<keyword evidence="1" id="KW-0812">Transmembrane</keyword>
<dbReference type="Proteomes" id="UP000016662">
    <property type="component" value="Unassembled WGS sequence"/>
</dbReference>
<feature type="transmembrane region" description="Helical" evidence="1">
    <location>
        <begin position="66"/>
        <end position="85"/>
    </location>
</feature>
<dbReference type="STRING" id="411473.RUMCAL_02487"/>
<dbReference type="AlphaFoldDB" id="U2KIV0"/>
<reference evidence="2 3" key="1">
    <citation type="submission" date="2013-07" db="EMBL/GenBank/DDBJ databases">
        <authorList>
            <person name="Weinstock G."/>
            <person name="Sodergren E."/>
            <person name="Wylie T."/>
            <person name="Fulton L."/>
            <person name="Fulton R."/>
            <person name="Fronick C."/>
            <person name="O'Laughlin M."/>
            <person name="Godfrey J."/>
            <person name="Miner T."/>
            <person name="Herter B."/>
            <person name="Appelbaum E."/>
            <person name="Cordes M."/>
            <person name="Lek S."/>
            <person name="Wollam A."/>
            <person name="Pepin K.H."/>
            <person name="Palsikar V.B."/>
            <person name="Mitreva M."/>
            <person name="Wilson R.K."/>
        </authorList>
    </citation>
    <scope>NUCLEOTIDE SEQUENCE [LARGE SCALE GENOMIC DNA]</scope>
    <source>
        <strain evidence="2 3">ATCC 27760</strain>
    </source>
</reference>
<keyword evidence="1" id="KW-0472">Membrane</keyword>
<evidence type="ECO:0000313" key="2">
    <source>
        <dbReference type="EMBL" id="ERJ92207.1"/>
    </source>
</evidence>
<name>U2KIV0_9FIRM</name>
<sequence>MINDTTGWRSECEVCFLENKGNTAQSLQADCVQSRQAGFMQCFYKREWRTENGSQVGEAVIVRSDAAGTIAVVFAALLFACKAVFDKGTAVSG</sequence>
<evidence type="ECO:0000256" key="1">
    <source>
        <dbReference type="SAM" id="Phobius"/>
    </source>
</evidence>
<accession>U2KIV0</accession>
<proteinExistence type="predicted"/>
<dbReference type="EMBL" id="AWVF01000297">
    <property type="protein sequence ID" value="ERJ92207.1"/>
    <property type="molecule type" value="Genomic_DNA"/>
</dbReference>
<evidence type="ECO:0000313" key="3">
    <source>
        <dbReference type="Proteomes" id="UP000016662"/>
    </source>
</evidence>